<dbReference type="InterPro" id="IPR029044">
    <property type="entry name" value="Nucleotide-diphossugar_trans"/>
</dbReference>
<keyword evidence="3" id="KW-1185">Reference proteome</keyword>
<dbReference type="Pfam" id="PF13641">
    <property type="entry name" value="Glyco_tranf_2_3"/>
    <property type="match status" value="1"/>
</dbReference>
<evidence type="ECO:0000313" key="3">
    <source>
        <dbReference type="Proteomes" id="UP001549145"/>
    </source>
</evidence>
<evidence type="ECO:0000256" key="1">
    <source>
        <dbReference type="SAM" id="Phobius"/>
    </source>
</evidence>
<dbReference type="Proteomes" id="UP001549145">
    <property type="component" value="Unassembled WGS sequence"/>
</dbReference>
<dbReference type="PANTHER" id="PTHR43646:SF3">
    <property type="entry name" value="SLR1566 PROTEIN"/>
    <property type="match status" value="1"/>
</dbReference>
<dbReference type="PANTHER" id="PTHR43646">
    <property type="entry name" value="GLYCOSYLTRANSFERASE"/>
    <property type="match status" value="1"/>
</dbReference>
<accession>A0ABV2L4C3</accession>
<feature type="transmembrane region" description="Helical" evidence="1">
    <location>
        <begin position="339"/>
        <end position="357"/>
    </location>
</feature>
<sequence length="377" mass="39409">MMLGLAILALACAALPGLIAWVNLSILRTPEPDLDVRSRISVLIPARNEAPVIATTVRAALASAGVALEVLVGDDHSTDDTAAIVAGIAATDHRLRLIPIPPLPEGWTGKNHACARLAEAAQGTHLLFVDADVTLAPAAAAALVAHARRTDSALVSGVPRQIMGTLGERLTVPMINFLLVGYLPMAMMRASPRPSLGAACGQLVLVARAAYEATGGHGAVRTSLHDGVVLPRRFRRAGYRTDLVAAHALATCRMYRGFGQSWAGFSKNAREGMATPRALPVWTLLLAGGHVLPWLLLLAALLGFGSGAAVFLAAAAALVSLATRAAITLVTREPAGTILLHPFTVLVALAIQWRALLRRRGAGTPAWKGRSYPVGDS</sequence>
<keyword evidence="1" id="KW-0472">Membrane</keyword>
<reference evidence="2 3" key="1">
    <citation type="submission" date="2024-06" db="EMBL/GenBank/DDBJ databases">
        <title>Genomic Encyclopedia of Type Strains, Phase IV (KMG-IV): sequencing the most valuable type-strain genomes for metagenomic binning, comparative biology and taxonomic classification.</title>
        <authorList>
            <person name="Goeker M."/>
        </authorList>
    </citation>
    <scope>NUCLEOTIDE SEQUENCE [LARGE SCALE GENOMIC DNA]</scope>
    <source>
        <strain evidence="2 3">DSM 21331</strain>
    </source>
</reference>
<protein>
    <recommendedName>
        <fullName evidence="4">Glycosyltransferase</fullName>
    </recommendedName>
</protein>
<proteinExistence type="predicted"/>
<organism evidence="2 3">
    <name type="scientific">Methylobacterium goesingense</name>
    <dbReference type="NCBI Taxonomy" id="243690"/>
    <lineage>
        <taxon>Bacteria</taxon>
        <taxon>Pseudomonadati</taxon>
        <taxon>Pseudomonadota</taxon>
        <taxon>Alphaproteobacteria</taxon>
        <taxon>Hyphomicrobiales</taxon>
        <taxon>Methylobacteriaceae</taxon>
        <taxon>Methylobacterium</taxon>
    </lineage>
</organism>
<evidence type="ECO:0008006" key="4">
    <source>
        <dbReference type="Google" id="ProtNLM"/>
    </source>
</evidence>
<gene>
    <name evidence="2" type="ORF">ABID43_002220</name>
</gene>
<name>A0ABV2L4C3_9HYPH</name>
<feature type="transmembrane region" description="Helical" evidence="1">
    <location>
        <begin position="279"/>
        <end position="302"/>
    </location>
</feature>
<dbReference type="SUPFAM" id="SSF53448">
    <property type="entry name" value="Nucleotide-diphospho-sugar transferases"/>
    <property type="match status" value="1"/>
</dbReference>
<feature type="transmembrane region" description="Helical" evidence="1">
    <location>
        <begin position="309"/>
        <end position="327"/>
    </location>
</feature>
<dbReference type="Gene3D" id="3.90.550.10">
    <property type="entry name" value="Spore Coat Polysaccharide Biosynthesis Protein SpsA, Chain A"/>
    <property type="match status" value="1"/>
</dbReference>
<dbReference type="EMBL" id="JBEPMM010000005">
    <property type="protein sequence ID" value="MET3692680.1"/>
    <property type="molecule type" value="Genomic_DNA"/>
</dbReference>
<keyword evidence="1" id="KW-0812">Transmembrane</keyword>
<evidence type="ECO:0000313" key="2">
    <source>
        <dbReference type="EMBL" id="MET3692680.1"/>
    </source>
</evidence>
<keyword evidence="1" id="KW-1133">Transmembrane helix</keyword>
<comment type="caution">
    <text evidence="2">The sequence shown here is derived from an EMBL/GenBank/DDBJ whole genome shotgun (WGS) entry which is preliminary data.</text>
</comment>